<dbReference type="Proteomes" id="UP001499852">
    <property type="component" value="Unassembled WGS sequence"/>
</dbReference>
<dbReference type="EMBL" id="BAABIA010000002">
    <property type="protein sequence ID" value="GAA5135590.1"/>
    <property type="molecule type" value="Genomic_DNA"/>
</dbReference>
<name>A0ABP9NWR3_9BACT</name>
<accession>A0ABP9NWR3</accession>
<evidence type="ECO:0000313" key="2">
    <source>
        <dbReference type="Proteomes" id="UP001499852"/>
    </source>
</evidence>
<evidence type="ECO:0000313" key="1">
    <source>
        <dbReference type="EMBL" id="GAA5135590.1"/>
    </source>
</evidence>
<protein>
    <submittedName>
        <fullName evidence="1">Uncharacterized protein</fullName>
    </submittedName>
</protein>
<sequence>MAVTATSLLAIIGMLMGTLGVAKDSKVETTSGVLLRQLAGEIREMQAPTLPDAEPQPVILLMDESMKILEHSRFEGSSVREMYDSGASQASAASFARIDRVPNPEDPLMDRIIIRVESPAAAPAAIRTVRRYAALSPK</sequence>
<keyword evidence="2" id="KW-1185">Reference proteome</keyword>
<organism evidence="1 2">
    <name type="scientific">Prosthecobacter algae</name>
    <dbReference type="NCBI Taxonomy" id="1144682"/>
    <lineage>
        <taxon>Bacteria</taxon>
        <taxon>Pseudomonadati</taxon>
        <taxon>Verrucomicrobiota</taxon>
        <taxon>Verrucomicrobiia</taxon>
        <taxon>Verrucomicrobiales</taxon>
        <taxon>Verrucomicrobiaceae</taxon>
        <taxon>Prosthecobacter</taxon>
    </lineage>
</organism>
<proteinExistence type="predicted"/>
<comment type="caution">
    <text evidence="1">The sequence shown here is derived from an EMBL/GenBank/DDBJ whole genome shotgun (WGS) entry which is preliminary data.</text>
</comment>
<gene>
    <name evidence="1" type="ORF">GCM10023213_09170</name>
</gene>
<reference evidence="2" key="1">
    <citation type="journal article" date="2019" name="Int. J. Syst. Evol. Microbiol.">
        <title>The Global Catalogue of Microorganisms (GCM) 10K type strain sequencing project: providing services to taxonomists for standard genome sequencing and annotation.</title>
        <authorList>
            <consortium name="The Broad Institute Genomics Platform"/>
            <consortium name="The Broad Institute Genome Sequencing Center for Infectious Disease"/>
            <person name="Wu L."/>
            <person name="Ma J."/>
        </authorList>
    </citation>
    <scope>NUCLEOTIDE SEQUENCE [LARGE SCALE GENOMIC DNA]</scope>
    <source>
        <strain evidence="2">JCM 18053</strain>
    </source>
</reference>